<dbReference type="Gene3D" id="3.40.1440.10">
    <property type="entry name" value="GIY-YIG endonuclease"/>
    <property type="match status" value="1"/>
</dbReference>
<evidence type="ECO:0000259" key="2">
    <source>
        <dbReference type="PROSITE" id="PS50164"/>
    </source>
</evidence>
<sequence length="74" mass="9264">MYYVYVMKNQKNNELYVGYTNDLERRVKEHQRKFPKDKLVYYEAYPYEQDARIREQKLKYYGSAWRALKKRINA</sequence>
<dbReference type="InterPro" id="IPR035901">
    <property type="entry name" value="GIY-YIG_endonuc_sf"/>
</dbReference>
<comment type="caution">
    <text evidence="3">The sequence shown here is derived from an EMBL/GenBank/DDBJ whole genome shotgun (WGS) entry which is preliminary data.</text>
</comment>
<reference evidence="3 4" key="1">
    <citation type="submission" date="2017-09" db="EMBL/GenBank/DDBJ databases">
        <title>Depth-based differentiation of microbial function through sediment-hosted aquifers and enrichment of novel symbionts in the deep terrestrial subsurface.</title>
        <authorList>
            <person name="Probst A.J."/>
            <person name="Ladd B."/>
            <person name="Jarett J.K."/>
            <person name="Geller-Mcgrath D.E."/>
            <person name="Sieber C.M."/>
            <person name="Emerson J.B."/>
            <person name="Anantharaman K."/>
            <person name="Thomas B.C."/>
            <person name="Malmstrom R."/>
            <person name="Stieglmeier M."/>
            <person name="Klingl A."/>
            <person name="Woyke T."/>
            <person name="Ryan C.M."/>
            <person name="Banfield J.F."/>
        </authorList>
    </citation>
    <scope>NUCLEOTIDE SEQUENCE [LARGE SCALE GENOMIC DNA]</scope>
    <source>
        <strain evidence="3">CG11_big_fil_rev_8_21_14_0_20_38_23</strain>
    </source>
</reference>
<organism evidence="3 4">
    <name type="scientific">Candidatus Jorgensenbacteria bacterium CG11_big_fil_rev_8_21_14_0_20_38_23</name>
    <dbReference type="NCBI Taxonomy" id="1974594"/>
    <lineage>
        <taxon>Bacteria</taxon>
        <taxon>Candidatus Joergenseniibacteriota</taxon>
    </lineage>
</organism>
<dbReference type="AlphaFoldDB" id="A0A2H0NBT4"/>
<proteinExistence type="inferred from homology"/>
<dbReference type="EMBL" id="PCWR01000057">
    <property type="protein sequence ID" value="PIR06358.1"/>
    <property type="molecule type" value="Genomic_DNA"/>
</dbReference>
<dbReference type="Pfam" id="PF01541">
    <property type="entry name" value="GIY-YIG"/>
    <property type="match status" value="1"/>
</dbReference>
<dbReference type="InterPro" id="IPR000305">
    <property type="entry name" value="GIY-YIG_endonuc"/>
</dbReference>
<dbReference type="SMART" id="SM00465">
    <property type="entry name" value="GIYc"/>
    <property type="match status" value="1"/>
</dbReference>
<protein>
    <submittedName>
        <fullName evidence="3">Excinuclease ABC subunit C</fullName>
    </submittedName>
</protein>
<dbReference type="PROSITE" id="PS50164">
    <property type="entry name" value="GIY_YIG"/>
    <property type="match status" value="1"/>
</dbReference>
<name>A0A2H0NBT4_9BACT</name>
<evidence type="ECO:0000256" key="1">
    <source>
        <dbReference type="ARBA" id="ARBA00007435"/>
    </source>
</evidence>
<dbReference type="InterPro" id="IPR050190">
    <property type="entry name" value="UPF0213_domain"/>
</dbReference>
<gene>
    <name evidence="3" type="ORF">COV54_02650</name>
</gene>
<comment type="similarity">
    <text evidence="1">Belongs to the UPF0213 family.</text>
</comment>
<dbReference type="PANTHER" id="PTHR34477">
    <property type="entry name" value="UPF0213 PROTEIN YHBQ"/>
    <property type="match status" value="1"/>
</dbReference>
<feature type="domain" description="GIY-YIG" evidence="2">
    <location>
        <begin position="1"/>
        <end position="74"/>
    </location>
</feature>
<dbReference type="Proteomes" id="UP000228867">
    <property type="component" value="Unassembled WGS sequence"/>
</dbReference>
<evidence type="ECO:0000313" key="3">
    <source>
        <dbReference type="EMBL" id="PIR06358.1"/>
    </source>
</evidence>
<dbReference type="SUPFAM" id="SSF82771">
    <property type="entry name" value="GIY-YIG endonuclease"/>
    <property type="match status" value="1"/>
</dbReference>
<dbReference type="PANTHER" id="PTHR34477:SF5">
    <property type="entry name" value="BSL5627 PROTEIN"/>
    <property type="match status" value="1"/>
</dbReference>
<accession>A0A2H0NBT4</accession>
<evidence type="ECO:0000313" key="4">
    <source>
        <dbReference type="Proteomes" id="UP000228867"/>
    </source>
</evidence>